<dbReference type="Proteomes" id="UP001500630">
    <property type="component" value="Unassembled WGS sequence"/>
</dbReference>
<evidence type="ECO:0000313" key="2">
    <source>
        <dbReference type="Proteomes" id="UP001500630"/>
    </source>
</evidence>
<organism evidence="1 2">
    <name type="scientific">Nonomuraea rosea</name>
    <dbReference type="NCBI Taxonomy" id="638574"/>
    <lineage>
        <taxon>Bacteria</taxon>
        <taxon>Bacillati</taxon>
        <taxon>Actinomycetota</taxon>
        <taxon>Actinomycetes</taxon>
        <taxon>Streptosporangiales</taxon>
        <taxon>Streptosporangiaceae</taxon>
        <taxon>Nonomuraea</taxon>
    </lineage>
</organism>
<dbReference type="RefSeq" id="WP_345559962.1">
    <property type="nucleotide sequence ID" value="NZ_BAABDQ010000003.1"/>
</dbReference>
<protein>
    <recommendedName>
        <fullName evidence="3">DUF732 domain-containing protein</fullName>
    </recommendedName>
</protein>
<evidence type="ECO:0008006" key="3">
    <source>
        <dbReference type="Google" id="ProtNLM"/>
    </source>
</evidence>
<name>A0ABP6VQ51_9ACTN</name>
<reference evidence="2" key="1">
    <citation type="journal article" date="2019" name="Int. J. Syst. Evol. Microbiol.">
        <title>The Global Catalogue of Microorganisms (GCM) 10K type strain sequencing project: providing services to taxonomists for standard genome sequencing and annotation.</title>
        <authorList>
            <consortium name="The Broad Institute Genomics Platform"/>
            <consortium name="The Broad Institute Genome Sequencing Center for Infectious Disease"/>
            <person name="Wu L."/>
            <person name="Ma J."/>
        </authorList>
    </citation>
    <scope>NUCLEOTIDE SEQUENCE [LARGE SCALE GENOMIC DNA]</scope>
    <source>
        <strain evidence="2">JCM 17326</strain>
    </source>
</reference>
<keyword evidence="2" id="KW-1185">Reference proteome</keyword>
<dbReference type="EMBL" id="BAABDQ010000003">
    <property type="protein sequence ID" value="GAA3537070.1"/>
    <property type="molecule type" value="Genomic_DNA"/>
</dbReference>
<evidence type="ECO:0000313" key="1">
    <source>
        <dbReference type="EMBL" id="GAA3537070.1"/>
    </source>
</evidence>
<accession>A0ABP6VQ51</accession>
<sequence>MKNLTKPLLVTQALTLVGLGFALWVAYGPASAEEMAKSRFYFEGEQHGFMIGNDEYVKNMGLSYTTCTGALEFAIKDEARRDLNATAKMTSTEDHDAFLAGCKASLMEKYDKKN</sequence>
<proteinExistence type="predicted"/>
<gene>
    <name evidence="1" type="ORF">GCM10022419_016100</name>
</gene>
<comment type="caution">
    <text evidence="1">The sequence shown here is derived from an EMBL/GenBank/DDBJ whole genome shotgun (WGS) entry which is preliminary data.</text>
</comment>